<feature type="transmembrane region" description="Helical" evidence="7">
    <location>
        <begin position="29"/>
        <end position="49"/>
    </location>
</feature>
<evidence type="ECO:0000256" key="3">
    <source>
        <dbReference type="ARBA" id="ARBA00022989"/>
    </source>
</evidence>
<dbReference type="Proteomes" id="UP001161017">
    <property type="component" value="Unassembled WGS sequence"/>
</dbReference>
<feature type="transmembrane region" description="Helical" evidence="7">
    <location>
        <begin position="181"/>
        <end position="203"/>
    </location>
</feature>
<proteinExistence type="inferred from homology"/>
<comment type="subcellular location">
    <subcellularLocation>
        <location evidence="1">Membrane</location>
        <topology evidence="1">Multi-pass membrane protein</topology>
    </subcellularLocation>
</comment>
<dbReference type="PANTHER" id="PTHR33048">
    <property type="entry name" value="PTH11-LIKE INTEGRAL MEMBRANE PROTEIN (AFU_ORTHOLOGUE AFUA_5G11245)"/>
    <property type="match status" value="1"/>
</dbReference>
<keyword evidence="10" id="KW-1185">Reference proteome</keyword>
<feature type="region of interest" description="Disordered" evidence="6">
    <location>
        <begin position="289"/>
        <end position="384"/>
    </location>
</feature>
<feature type="transmembrane region" description="Helical" evidence="7">
    <location>
        <begin position="215"/>
        <end position="237"/>
    </location>
</feature>
<feature type="transmembrane region" description="Helical" evidence="7">
    <location>
        <begin position="61"/>
        <end position="83"/>
    </location>
</feature>
<evidence type="ECO:0000313" key="10">
    <source>
        <dbReference type="Proteomes" id="UP001161017"/>
    </source>
</evidence>
<keyword evidence="3 7" id="KW-1133">Transmembrane helix</keyword>
<keyword evidence="2 7" id="KW-0812">Transmembrane</keyword>
<evidence type="ECO:0000256" key="4">
    <source>
        <dbReference type="ARBA" id="ARBA00023136"/>
    </source>
</evidence>
<evidence type="ECO:0000256" key="7">
    <source>
        <dbReference type="SAM" id="Phobius"/>
    </source>
</evidence>
<evidence type="ECO:0000256" key="1">
    <source>
        <dbReference type="ARBA" id="ARBA00004141"/>
    </source>
</evidence>
<dbReference type="EMBL" id="JAPUFD010000004">
    <property type="protein sequence ID" value="MDI1486715.1"/>
    <property type="molecule type" value="Genomic_DNA"/>
</dbReference>
<dbReference type="GO" id="GO:0016020">
    <property type="term" value="C:membrane"/>
    <property type="evidence" value="ECO:0007669"/>
    <property type="project" value="UniProtKB-SubCell"/>
</dbReference>
<evidence type="ECO:0000259" key="8">
    <source>
        <dbReference type="Pfam" id="PF20684"/>
    </source>
</evidence>
<organism evidence="9 10">
    <name type="scientific">Ramalina farinacea</name>
    <dbReference type="NCBI Taxonomy" id="258253"/>
    <lineage>
        <taxon>Eukaryota</taxon>
        <taxon>Fungi</taxon>
        <taxon>Dikarya</taxon>
        <taxon>Ascomycota</taxon>
        <taxon>Pezizomycotina</taxon>
        <taxon>Lecanoromycetes</taxon>
        <taxon>OSLEUM clade</taxon>
        <taxon>Lecanoromycetidae</taxon>
        <taxon>Lecanorales</taxon>
        <taxon>Lecanorineae</taxon>
        <taxon>Ramalinaceae</taxon>
        <taxon>Ramalina</taxon>
    </lineage>
</organism>
<dbReference type="PANTHER" id="PTHR33048:SF47">
    <property type="entry name" value="INTEGRAL MEMBRANE PROTEIN-RELATED"/>
    <property type="match status" value="1"/>
</dbReference>
<keyword evidence="4 7" id="KW-0472">Membrane</keyword>
<feature type="domain" description="Rhodopsin" evidence="8">
    <location>
        <begin position="45"/>
        <end position="279"/>
    </location>
</feature>
<evidence type="ECO:0000313" key="9">
    <source>
        <dbReference type="EMBL" id="MDI1486715.1"/>
    </source>
</evidence>
<evidence type="ECO:0000256" key="2">
    <source>
        <dbReference type="ARBA" id="ARBA00022692"/>
    </source>
</evidence>
<feature type="transmembrane region" description="Helical" evidence="7">
    <location>
        <begin position="138"/>
        <end position="161"/>
    </location>
</feature>
<feature type="transmembrane region" description="Helical" evidence="7">
    <location>
        <begin position="103"/>
        <end position="126"/>
    </location>
</feature>
<accession>A0AA43QHN2</accession>
<feature type="transmembrane region" description="Helical" evidence="7">
    <location>
        <begin position="257"/>
        <end position="279"/>
    </location>
</feature>
<feature type="compositionally biased region" description="Basic and acidic residues" evidence="6">
    <location>
        <begin position="370"/>
        <end position="384"/>
    </location>
</feature>
<dbReference type="InterPro" id="IPR049326">
    <property type="entry name" value="Rhodopsin_dom_fungi"/>
</dbReference>
<dbReference type="InterPro" id="IPR052337">
    <property type="entry name" value="SAT4-like"/>
</dbReference>
<reference evidence="9" key="1">
    <citation type="journal article" date="2023" name="Genome Biol. Evol.">
        <title>First Whole Genome Sequence and Flow Cytometry Genome Size Data for the Lichen-Forming Fungus Ramalina farinacea (Ascomycota).</title>
        <authorList>
            <person name="Llewellyn T."/>
            <person name="Mian S."/>
            <person name="Hill R."/>
            <person name="Leitch I.J."/>
            <person name="Gaya E."/>
        </authorList>
    </citation>
    <scope>NUCLEOTIDE SEQUENCE</scope>
    <source>
        <strain evidence="9">LIQ254RAFAR</strain>
    </source>
</reference>
<name>A0AA43QHN2_9LECA</name>
<protein>
    <recommendedName>
        <fullName evidence="8">Rhodopsin domain-containing protein</fullName>
    </recommendedName>
</protein>
<evidence type="ECO:0000256" key="5">
    <source>
        <dbReference type="ARBA" id="ARBA00038359"/>
    </source>
</evidence>
<evidence type="ECO:0000256" key="6">
    <source>
        <dbReference type="SAM" id="MobiDB-lite"/>
    </source>
</evidence>
<dbReference type="Pfam" id="PF20684">
    <property type="entry name" value="Fung_rhodopsin"/>
    <property type="match status" value="1"/>
</dbReference>
<dbReference type="AlphaFoldDB" id="A0AA43QHN2"/>
<comment type="caution">
    <text evidence="9">The sequence shown here is derived from an EMBL/GenBank/DDBJ whole genome shotgun (WGS) entry which is preliminary data.</text>
</comment>
<gene>
    <name evidence="9" type="ORF">OHK93_005976</name>
</gene>
<sequence>MSGTASKIPQSVIDYQLSHADDTRQPGLYAFYIIMLTASIFVVVARFASRKVGPGLGLDDWCVGLALIFLCGVFVCNFMYLAAGLGKHQLTVSESQQAFGAKIGFPANILYTITWPLIKTSILLLYRRIFFVNRRFTQAVDVMLGVMACYIISTVLVDIFGCHPVDKSWHPLKDGHCIDSIKLFKATAALNVSFDGIILLMPMPMVWRLQTSLKIKLAVTFIFALGALTMVTSIMRITTFDQIDPLDGDWSYVDSDYWTAAELCLSIICACLPTIRPLWTSTRSFIRSRSSRSKDQTPTSQALSDKPPAGENAARSIPMRKQSSKDVITTVAAAKSPSRYTSPTREGFEKINGGEKGFGYYDPGNPGQHTRREDYERAREVNEV</sequence>
<comment type="similarity">
    <text evidence="5">Belongs to the SAT4 family.</text>
</comment>